<dbReference type="EMBL" id="RWGY01000013">
    <property type="protein sequence ID" value="TVU26923.1"/>
    <property type="molecule type" value="Genomic_DNA"/>
</dbReference>
<dbReference type="SMART" id="SM00184">
    <property type="entry name" value="RING"/>
    <property type="match status" value="1"/>
</dbReference>
<dbReference type="SUPFAM" id="SSF57850">
    <property type="entry name" value="RING/U-box"/>
    <property type="match status" value="1"/>
</dbReference>
<evidence type="ECO:0000256" key="4">
    <source>
        <dbReference type="PROSITE-ProRule" id="PRU00175"/>
    </source>
</evidence>
<proteinExistence type="predicted"/>
<dbReference type="PANTHER" id="PTHR15710:SF77">
    <property type="entry name" value="RING-H2 FINGER PROTEIN ATL21B"/>
    <property type="match status" value="1"/>
</dbReference>
<organism evidence="7 8">
    <name type="scientific">Eragrostis curvula</name>
    <name type="common">weeping love grass</name>
    <dbReference type="NCBI Taxonomy" id="38414"/>
    <lineage>
        <taxon>Eukaryota</taxon>
        <taxon>Viridiplantae</taxon>
        <taxon>Streptophyta</taxon>
        <taxon>Embryophyta</taxon>
        <taxon>Tracheophyta</taxon>
        <taxon>Spermatophyta</taxon>
        <taxon>Magnoliopsida</taxon>
        <taxon>Liliopsida</taxon>
        <taxon>Poales</taxon>
        <taxon>Poaceae</taxon>
        <taxon>PACMAD clade</taxon>
        <taxon>Chloridoideae</taxon>
        <taxon>Eragrostideae</taxon>
        <taxon>Eragrostidinae</taxon>
        <taxon>Eragrostis</taxon>
    </lineage>
</organism>
<protein>
    <recommendedName>
        <fullName evidence="6">RING-type domain-containing protein</fullName>
    </recommendedName>
</protein>
<dbReference type="Proteomes" id="UP000324897">
    <property type="component" value="Chromosome 2"/>
</dbReference>
<comment type="caution">
    <text evidence="7">The sequence shown here is derived from an EMBL/GenBank/DDBJ whole genome shotgun (WGS) entry which is preliminary data.</text>
</comment>
<sequence length="317" mass="33559">MADEMTTEHAQAASTDKSTAAHAAAVVQQHPSMTPLVPEQQESLFPDRHDSTPVLDEAQNHGVPPPPDGNARDGCDAPQIRGVTFEAMSEAADPAGFFPPVNNESAAEHAVAAATAVNSMSAANDGAVQRSPDLFPSEQEEFFPEHEAVRPGDDQGEGRHNGSTASPLVEYVAELGALIHRVAELDGYDDLQSRAFVVHALESGQLPGFRRRRHHYSNQTATAAALGFDELPSYRNGGFGAVPASAAAVAALEKRTFHAGGGGGCAICLDEEFEGGQELSVMPCSWAHAFHTQCITAWLGQSNMCPLCRHALPTSED</sequence>
<evidence type="ECO:0000256" key="5">
    <source>
        <dbReference type="SAM" id="MobiDB-lite"/>
    </source>
</evidence>
<reference evidence="7 8" key="1">
    <citation type="journal article" date="2019" name="Sci. Rep.">
        <title>A high-quality genome of Eragrostis curvula grass provides insights into Poaceae evolution and supports new strategies to enhance forage quality.</title>
        <authorList>
            <person name="Carballo J."/>
            <person name="Santos B.A.C.M."/>
            <person name="Zappacosta D."/>
            <person name="Garbus I."/>
            <person name="Selva J.P."/>
            <person name="Gallo C.A."/>
            <person name="Diaz A."/>
            <person name="Albertini E."/>
            <person name="Caccamo M."/>
            <person name="Echenique V."/>
        </authorList>
    </citation>
    <scope>NUCLEOTIDE SEQUENCE [LARGE SCALE GENOMIC DNA]</scope>
    <source>
        <strain evidence="8">cv. Victoria</strain>
        <tissue evidence="7">Leaf</tissue>
    </source>
</reference>
<feature type="compositionally biased region" description="Low complexity" evidence="5">
    <location>
        <begin position="12"/>
        <end position="30"/>
    </location>
</feature>
<name>A0A5J9UT26_9POAL</name>
<keyword evidence="8" id="KW-1185">Reference proteome</keyword>
<dbReference type="AlphaFoldDB" id="A0A5J9UT26"/>
<dbReference type="GO" id="GO:0061630">
    <property type="term" value="F:ubiquitin protein ligase activity"/>
    <property type="evidence" value="ECO:0007669"/>
    <property type="project" value="TreeGrafter"/>
</dbReference>
<accession>A0A5J9UT26</accession>
<dbReference type="Gramene" id="TVU26923">
    <property type="protein sequence ID" value="TVU26923"/>
    <property type="gene ID" value="EJB05_29496"/>
</dbReference>
<evidence type="ECO:0000256" key="1">
    <source>
        <dbReference type="ARBA" id="ARBA00022723"/>
    </source>
</evidence>
<feature type="region of interest" description="Disordered" evidence="5">
    <location>
        <begin position="1"/>
        <end position="77"/>
    </location>
</feature>
<dbReference type="Gene3D" id="3.30.40.10">
    <property type="entry name" value="Zinc/RING finger domain, C3HC4 (zinc finger)"/>
    <property type="match status" value="1"/>
</dbReference>
<gene>
    <name evidence="7" type="ORF">EJB05_29496</name>
</gene>
<dbReference type="GO" id="GO:0005737">
    <property type="term" value="C:cytoplasm"/>
    <property type="evidence" value="ECO:0007669"/>
    <property type="project" value="TreeGrafter"/>
</dbReference>
<keyword evidence="2 4" id="KW-0863">Zinc-finger</keyword>
<dbReference type="CDD" id="cd16454">
    <property type="entry name" value="RING-H2_PA-TM-RING"/>
    <property type="match status" value="1"/>
</dbReference>
<feature type="non-terminal residue" evidence="7">
    <location>
        <position position="1"/>
    </location>
</feature>
<dbReference type="PROSITE" id="PS50089">
    <property type="entry name" value="ZF_RING_2"/>
    <property type="match status" value="1"/>
</dbReference>
<evidence type="ECO:0000259" key="6">
    <source>
        <dbReference type="PROSITE" id="PS50089"/>
    </source>
</evidence>
<evidence type="ECO:0000313" key="7">
    <source>
        <dbReference type="EMBL" id="TVU26923.1"/>
    </source>
</evidence>
<feature type="domain" description="RING-type" evidence="6">
    <location>
        <begin position="265"/>
        <end position="309"/>
    </location>
</feature>
<dbReference type="InterPro" id="IPR013083">
    <property type="entry name" value="Znf_RING/FYVE/PHD"/>
</dbReference>
<keyword evidence="1" id="KW-0479">Metal-binding</keyword>
<dbReference type="GO" id="GO:0008270">
    <property type="term" value="F:zinc ion binding"/>
    <property type="evidence" value="ECO:0007669"/>
    <property type="project" value="UniProtKB-KW"/>
</dbReference>
<evidence type="ECO:0000256" key="3">
    <source>
        <dbReference type="ARBA" id="ARBA00022833"/>
    </source>
</evidence>
<evidence type="ECO:0000313" key="8">
    <source>
        <dbReference type="Proteomes" id="UP000324897"/>
    </source>
</evidence>
<dbReference type="GO" id="GO:0016567">
    <property type="term" value="P:protein ubiquitination"/>
    <property type="evidence" value="ECO:0007669"/>
    <property type="project" value="TreeGrafter"/>
</dbReference>
<keyword evidence="3" id="KW-0862">Zinc</keyword>
<dbReference type="Pfam" id="PF13639">
    <property type="entry name" value="zf-RING_2"/>
    <property type="match status" value="1"/>
</dbReference>
<evidence type="ECO:0000256" key="2">
    <source>
        <dbReference type="ARBA" id="ARBA00022771"/>
    </source>
</evidence>
<dbReference type="InterPro" id="IPR001841">
    <property type="entry name" value="Znf_RING"/>
</dbReference>
<feature type="region of interest" description="Disordered" evidence="5">
    <location>
        <begin position="143"/>
        <end position="164"/>
    </location>
</feature>
<dbReference type="PANTHER" id="PTHR15710">
    <property type="entry name" value="E3 UBIQUITIN-PROTEIN LIGASE PRAJA"/>
    <property type="match status" value="1"/>
</dbReference>
<feature type="compositionally biased region" description="Basic and acidic residues" evidence="5">
    <location>
        <begin position="143"/>
        <end position="160"/>
    </location>
</feature>
<dbReference type="OrthoDB" id="696294at2759"/>